<evidence type="ECO:0000313" key="2">
    <source>
        <dbReference type="EMBL" id="CZT24855.1"/>
    </source>
</evidence>
<feature type="region of interest" description="Disordered" evidence="1">
    <location>
        <begin position="78"/>
        <end position="102"/>
    </location>
</feature>
<name>A0A2D3VFZ9_9PEZI</name>
<accession>A0A2D3VFZ9</accession>
<reference evidence="2 3" key="1">
    <citation type="submission" date="2016-03" db="EMBL/GenBank/DDBJ databases">
        <authorList>
            <person name="Ploux O."/>
        </authorList>
    </citation>
    <scope>NUCLEOTIDE SEQUENCE [LARGE SCALE GENOMIC DNA]</scope>
    <source>
        <strain evidence="2 3">URUG2</strain>
    </source>
</reference>
<gene>
    <name evidence="2" type="ORF">RCC_10583</name>
</gene>
<dbReference type="OrthoDB" id="2951834at2759"/>
<dbReference type="PANTHER" id="PTHR42085">
    <property type="entry name" value="F-BOX DOMAIN-CONTAINING PROTEIN"/>
    <property type="match status" value="1"/>
</dbReference>
<dbReference type="PANTHER" id="PTHR42085:SF7">
    <property type="entry name" value="F-BOX DOMAIN-CONTAINING PROTEIN"/>
    <property type="match status" value="1"/>
</dbReference>
<protein>
    <recommendedName>
        <fullName evidence="4">F-box domain-containing protein</fullName>
    </recommendedName>
</protein>
<sequence>MALDNLDNVARTAKGQSVDGGGRTEVDGTCEGTLAFQPCPITDKDEMPFRLMDLPTEIRLEIYRACLTRPYPILLSRQPQLPKSEARPGLGSSADNASRAQHRRAMRATASHLPAQTTSSHIANAPPQSAVALPARNTAAGTGSGFQLLVTAVGPQAGWQTDLGRDRSGEGTGVQRNQRGDPLLTSILRVNKEVYKEARGVLYSENYFTLDLNTAQSTLACLHQRSRRQIKHIELEIPSYNDILERFQETVRLSLRYCSGLKECCIHMPFMLPGADGSGTSGNTTVYANGFDILRWLPQECNIVLEGATCVEIEQVVSKHRHLAKTLDKLAYARRQLISNETGQPQA</sequence>
<dbReference type="GeneID" id="35605624"/>
<dbReference type="RefSeq" id="XP_023631578.1">
    <property type="nucleotide sequence ID" value="XM_023775810.1"/>
</dbReference>
<feature type="region of interest" description="Disordered" evidence="1">
    <location>
        <begin position="159"/>
        <end position="178"/>
    </location>
</feature>
<organism evidence="2 3">
    <name type="scientific">Ramularia collo-cygni</name>
    <dbReference type="NCBI Taxonomy" id="112498"/>
    <lineage>
        <taxon>Eukaryota</taxon>
        <taxon>Fungi</taxon>
        <taxon>Dikarya</taxon>
        <taxon>Ascomycota</taxon>
        <taxon>Pezizomycotina</taxon>
        <taxon>Dothideomycetes</taxon>
        <taxon>Dothideomycetidae</taxon>
        <taxon>Mycosphaerellales</taxon>
        <taxon>Mycosphaerellaceae</taxon>
        <taxon>Ramularia</taxon>
    </lineage>
</organism>
<dbReference type="Proteomes" id="UP000225277">
    <property type="component" value="Unassembled WGS sequence"/>
</dbReference>
<dbReference type="InterPro" id="IPR038883">
    <property type="entry name" value="AN11006-like"/>
</dbReference>
<keyword evidence="3" id="KW-1185">Reference proteome</keyword>
<dbReference type="AlphaFoldDB" id="A0A2D3VFZ9"/>
<dbReference type="EMBL" id="FJUY01000023">
    <property type="protein sequence ID" value="CZT24855.1"/>
    <property type="molecule type" value="Genomic_DNA"/>
</dbReference>
<proteinExistence type="predicted"/>
<dbReference type="STRING" id="112498.A0A2D3VFZ9"/>
<evidence type="ECO:0008006" key="4">
    <source>
        <dbReference type="Google" id="ProtNLM"/>
    </source>
</evidence>
<evidence type="ECO:0000313" key="3">
    <source>
        <dbReference type="Proteomes" id="UP000225277"/>
    </source>
</evidence>
<feature type="region of interest" description="Disordered" evidence="1">
    <location>
        <begin position="1"/>
        <end position="25"/>
    </location>
</feature>
<evidence type="ECO:0000256" key="1">
    <source>
        <dbReference type="SAM" id="MobiDB-lite"/>
    </source>
</evidence>